<evidence type="ECO:0000313" key="2">
    <source>
        <dbReference type="EMBL" id="THC92251.1"/>
    </source>
</evidence>
<dbReference type="AlphaFoldDB" id="A0A4S3JGD8"/>
<comment type="caution">
    <text evidence="2">The sequence shown here is derived from an EMBL/GenBank/DDBJ whole genome shotgun (WGS) entry which is preliminary data.</text>
</comment>
<dbReference type="VEuPathDB" id="FungiDB:EYZ11_008283"/>
<organism evidence="2 3">
    <name type="scientific">Aspergillus tanneri</name>
    <dbReference type="NCBI Taxonomy" id="1220188"/>
    <lineage>
        <taxon>Eukaryota</taxon>
        <taxon>Fungi</taxon>
        <taxon>Dikarya</taxon>
        <taxon>Ascomycota</taxon>
        <taxon>Pezizomycotina</taxon>
        <taxon>Eurotiomycetes</taxon>
        <taxon>Eurotiomycetidae</taxon>
        <taxon>Eurotiales</taxon>
        <taxon>Aspergillaceae</taxon>
        <taxon>Aspergillus</taxon>
        <taxon>Aspergillus subgen. Circumdati</taxon>
    </lineage>
</organism>
<keyword evidence="3" id="KW-1185">Reference proteome</keyword>
<gene>
    <name evidence="2" type="ORF">EYZ11_008283</name>
</gene>
<evidence type="ECO:0000256" key="1">
    <source>
        <dbReference type="SAM" id="SignalP"/>
    </source>
</evidence>
<accession>A0A4S3JGD8</accession>
<proteinExistence type="predicted"/>
<evidence type="ECO:0000313" key="3">
    <source>
        <dbReference type="Proteomes" id="UP000308092"/>
    </source>
</evidence>
<name>A0A4S3JGD8_9EURO</name>
<sequence>MTTHWLLGNLITLRLFQGFEFLLKGIIPTRLVTFTILEGARYPINK</sequence>
<dbReference type="EMBL" id="SOSA01000349">
    <property type="protein sequence ID" value="THC92251.1"/>
    <property type="molecule type" value="Genomic_DNA"/>
</dbReference>
<feature type="signal peptide" evidence="1">
    <location>
        <begin position="1"/>
        <end position="18"/>
    </location>
</feature>
<dbReference type="Proteomes" id="UP000308092">
    <property type="component" value="Unassembled WGS sequence"/>
</dbReference>
<reference evidence="2 3" key="1">
    <citation type="submission" date="2019-03" db="EMBL/GenBank/DDBJ databases">
        <title>The genome sequence of a newly discovered highly antifungal drug resistant Aspergillus species, Aspergillus tanneri NIH 1004.</title>
        <authorList>
            <person name="Mounaud S."/>
            <person name="Singh I."/>
            <person name="Joardar V."/>
            <person name="Pakala S."/>
            <person name="Pakala S."/>
            <person name="Venepally P."/>
            <person name="Hoover J."/>
            <person name="Nierman W."/>
            <person name="Chung J."/>
            <person name="Losada L."/>
        </authorList>
    </citation>
    <scope>NUCLEOTIDE SEQUENCE [LARGE SCALE GENOMIC DNA]</scope>
    <source>
        <strain evidence="2 3">NIH1004</strain>
    </source>
</reference>
<protein>
    <submittedName>
        <fullName evidence="2">Uncharacterized protein</fullName>
    </submittedName>
</protein>
<feature type="chain" id="PRO_5020703348" evidence="1">
    <location>
        <begin position="19"/>
        <end position="46"/>
    </location>
</feature>
<keyword evidence="1" id="KW-0732">Signal</keyword>